<name>A0A6B0U9Q4_IXORI</name>
<organism evidence="1">
    <name type="scientific">Ixodes ricinus</name>
    <name type="common">Common tick</name>
    <name type="synonym">Acarus ricinus</name>
    <dbReference type="NCBI Taxonomy" id="34613"/>
    <lineage>
        <taxon>Eukaryota</taxon>
        <taxon>Metazoa</taxon>
        <taxon>Ecdysozoa</taxon>
        <taxon>Arthropoda</taxon>
        <taxon>Chelicerata</taxon>
        <taxon>Arachnida</taxon>
        <taxon>Acari</taxon>
        <taxon>Parasitiformes</taxon>
        <taxon>Ixodida</taxon>
        <taxon>Ixodoidea</taxon>
        <taxon>Ixodidae</taxon>
        <taxon>Ixodinae</taxon>
        <taxon>Ixodes</taxon>
    </lineage>
</organism>
<proteinExistence type="predicted"/>
<sequence length="83" mass="8738">MAVVALLPSAGALPEPAILVLLEGIQEVLANDISLGHAPLSLSVLLFHHFSQLSLVPVLHCIRITNIGVNIPLLCFPLDGNVV</sequence>
<dbReference type="EMBL" id="GIFC01002763">
    <property type="protein sequence ID" value="MXU84846.1"/>
    <property type="molecule type" value="Transcribed_RNA"/>
</dbReference>
<protein>
    <submittedName>
        <fullName evidence="1">Uncharacterized protein</fullName>
    </submittedName>
</protein>
<reference evidence="1" key="1">
    <citation type="submission" date="2019-12" db="EMBL/GenBank/DDBJ databases">
        <title>An insight into the sialome of adult female Ixodes ricinus ticks feeding for 6 days.</title>
        <authorList>
            <person name="Perner J."/>
            <person name="Ribeiro J.M.C."/>
        </authorList>
    </citation>
    <scope>NUCLEOTIDE SEQUENCE</scope>
    <source>
        <strain evidence="1">Semi-engorged</strain>
        <tissue evidence="1">Salivary glands</tissue>
    </source>
</reference>
<accession>A0A6B0U9Q4</accession>
<dbReference type="AlphaFoldDB" id="A0A6B0U9Q4"/>
<evidence type="ECO:0000313" key="1">
    <source>
        <dbReference type="EMBL" id="MXU84846.1"/>
    </source>
</evidence>